<proteinExistence type="predicted"/>
<dbReference type="Pfam" id="PF01817">
    <property type="entry name" value="CM_2"/>
    <property type="match status" value="1"/>
</dbReference>
<name>A0ABS3SA50_9ACTN</name>
<reference evidence="3 4" key="1">
    <citation type="submission" date="2021-03" db="EMBL/GenBank/DDBJ databases">
        <title>Actinomadura violae sp. nov., isolated from lichen in Thailand.</title>
        <authorList>
            <person name="Kanchanasin P."/>
            <person name="Saeng-In P."/>
            <person name="Phongsopitanun W."/>
            <person name="Yuki M."/>
            <person name="Kudo T."/>
            <person name="Ohkuma M."/>
            <person name="Tanasupawat S."/>
        </authorList>
    </citation>
    <scope>NUCLEOTIDE SEQUENCE [LARGE SCALE GENOMIC DNA]</scope>
    <source>
        <strain evidence="3 4">LCR2-06</strain>
    </source>
</reference>
<feature type="region of interest" description="Disordered" evidence="1">
    <location>
        <begin position="1"/>
        <end position="32"/>
    </location>
</feature>
<dbReference type="SUPFAM" id="SSF48600">
    <property type="entry name" value="Chorismate mutase II"/>
    <property type="match status" value="1"/>
</dbReference>
<dbReference type="RefSeq" id="WP_208252734.1">
    <property type="nucleotide sequence ID" value="NZ_JAGEPF010000054.1"/>
</dbReference>
<dbReference type="SMART" id="SM00830">
    <property type="entry name" value="CM_2"/>
    <property type="match status" value="1"/>
</dbReference>
<keyword evidence="4" id="KW-1185">Reference proteome</keyword>
<protein>
    <submittedName>
        <fullName evidence="3">Chorismate mutase</fullName>
    </submittedName>
</protein>
<dbReference type="InterPro" id="IPR036263">
    <property type="entry name" value="Chorismate_II_sf"/>
</dbReference>
<evidence type="ECO:0000259" key="2">
    <source>
        <dbReference type="PROSITE" id="PS51168"/>
    </source>
</evidence>
<comment type="caution">
    <text evidence="3">The sequence shown here is derived from an EMBL/GenBank/DDBJ whole genome shotgun (WGS) entry which is preliminary data.</text>
</comment>
<evidence type="ECO:0000256" key="1">
    <source>
        <dbReference type="SAM" id="MobiDB-lite"/>
    </source>
</evidence>
<organism evidence="3 4">
    <name type="scientific">Actinomadura violacea</name>
    <dbReference type="NCBI Taxonomy" id="2819934"/>
    <lineage>
        <taxon>Bacteria</taxon>
        <taxon>Bacillati</taxon>
        <taxon>Actinomycetota</taxon>
        <taxon>Actinomycetes</taxon>
        <taxon>Streptosporangiales</taxon>
        <taxon>Thermomonosporaceae</taxon>
        <taxon>Actinomadura</taxon>
    </lineage>
</organism>
<evidence type="ECO:0000313" key="4">
    <source>
        <dbReference type="Proteomes" id="UP000680206"/>
    </source>
</evidence>
<sequence>MHDRVIDATGGTPDAPGPSRPACGTSGAPAEPAAPLLRVSLPSVEDLGTVAEARAAIDGLDAALAVLLEHRAAVAALVQRLKPVGGFAGRSPDREREIVDAMAEHAPSLGRDRLATIMNAVIEAGLDAAGR</sequence>
<gene>
    <name evidence="3" type="ORF">J4709_50860</name>
</gene>
<accession>A0ABS3SA50</accession>
<dbReference type="InterPro" id="IPR036979">
    <property type="entry name" value="CM_dom_sf"/>
</dbReference>
<dbReference type="Gene3D" id="1.20.59.10">
    <property type="entry name" value="Chorismate mutase"/>
    <property type="match status" value="1"/>
</dbReference>
<evidence type="ECO:0000313" key="3">
    <source>
        <dbReference type="EMBL" id="MBO2465886.1"/>
    </source>
</evidence>
<dbReference type="InterPro" id="IPR002701">
    <property type="entry name" value="CM_II_prokaryot"/>
</dbReference>
<dbReference type="PROSITE" id="PS51168">
    <property type="entry name" value="CHORISMATE_MUT_2"/>
    <property type="match status" value="1"/>
</dbReference>
<dbReference type="Proteomes" id="UP000680206">
    <property type="component" value="Unassembled WGS sequence"/>
</dbReference>
<feature type="domain" description="Chorismate mutase" evidence="2">
    <location>
        <begin position="44"/>
        <end position="131"/>
    </location>
</feature>
<dbReference type="EMBL" id="JAGEPF010000054">
    <property type="protein sequence ID" value="MBO2465886.1"/>
    <property type="molecule type" value="Genomic_DNA"/>
</dbReference>